<feature type="region of interest" description="Disordered" evidence="1">
    <location>
        <begin position="61"/>
        <end position="87"/>
    </location>
</feature>
<name>A0A2A2IF34_9BACI</name>
<dbReference type="NCBIfam" id="TIGR01760">
    <property type="entry name" value="tape_meas_TP901"/>
    <property type="match status" value="1"/>
</dbReference>
<evidence type="ECO:0000313" key="3">
    <source>
        <dbReference type="EMBL" id="PAV30162.1"/>
    </source>
</evidence>
<keyword evidence="4" id="KW-1185">Reference proteome</keyword>
<dbReference type="OrthoDB" id="5902884at2"/>
<comment type="caution">
    <text evidence="3">The sequence shown here is derived from an EMBL/GenBank/DDBJ whole genome shotgun (WGS) entry which is preliminary data.</text>
</comment>
<gene>
    <name evidence="3" type="ORF">CIL05_06760</name>
</gene>
<evidence type="ECO:0000259" key="2">
    <source>
        <dbReference type="Pfam" id="PF10145"/>
    </source>
</evidence>
<dbReference type="InterPro" id="IPR010090">
    <property type="entry name" value="Phage_tape_meas"/>
</dbReference>
<accession>A0A2A2IF34</accession>
<feature type="domain" description="Phage tail tape measure protein" evidence="2">
    <location>
        <begin position="405"/>
        <end position="481"/>
    </location>
</feature>
<dbReference type="Pfam" id="PF10145">
    <property type="entry name" value="PhageMin_Tail"/>
    <property type="match status" value="1"/>
</dbReference>
<dbReference type="EMBL" id="NPOA01000004">
    <property type="protein sequence ID" value="PAV30162.1"/>
    <property type="molecule type" value="Genomic_DNA"/>
</dbReference>
<protein>
    <submittedName>
        <fullName evidence="3">Phage tail tape measure protein</fullName>
    </submittedName>
</protein>
<organism evidence="3 4">
    <name type="scientific">Virgibacillus profundi</name>
    <dbReference type="NCBI Taxonomy" id="2024555"/>
    <lineage>
        <taxon>Bacteria</taxon>
        <taxon>Bacillati</taxon>
        <taxon>Bacillota</taxon>
        <taxon>Bacilli</taxon>
        <taxon>Bacillales</taxon>
        <taxon>Bacillaceae</taxon>
        <taxon>Virgibacillus</taxon>
    </lineage>
</organism>
<feature type="region of interest" description="Disordered" evidence="1">
    <location>
        <begin position="92"/>
        <end position="111"/>
    </location>
</feature>
<dbReference type="Proteomes" id="UP000218887">
    <property type="component" value="Unassembled WGS sequence"/>
</dbReference>
<feature type="compositionally biased region" description="Polar residues" evidence="1">
    <location>
        <begin position="61"/>
        <end position="80"/>
    </location>
</feature>
<sequence length="497" mass="54890">MITQTMDSFGIKLTTTVDGSSIQSQLKAISKRLKPIRIKVNMDDKALKSIRTFNKEMRNLRNTATDTGKQVNKSLTPNTKKSQKEIDNLKKSVSQMGDSQKKAVEGVTGAQSKQKKSLSEVVRGWQKLNQEVTKYNKKGEAEITQKYSKPNSEDVLTVTKTPKDELLRYNIAENHLKLEKRQQAEALKSKSIAEQLIATQERLRLKLQQMGNQGQLSAQSLSRMGNSVNTAKSVAQLNKLETQLKRVEASSKSLQAQRALESRVNNARAQFETNTQKLTQGLAGNMSPKHTEQLTNLTKQYNRLNSLTPDVMNKTKALSRQFSLLAVDVRKADAGMSRFAGQTASAMLRIPIYAAGMAAMYAPIIALRDALRQIVELDSQMTVLERVSNGTIQINDAMESSIDIAERLGNTIGEVNEGLIAFARQGYRGTDLSAITEVATVMGNVSDLTVDDSASALTAAMKGFNIEAEDSIRIVDQLNEVDKFIVPYVSDDILQIA</sequence>
<dbReference type="AlphaFoldDB" id="A0A2A2IF34"/>
<evidence type="ECO:0000313" key="4">
    <source>
        <dbReference type="Proteomes" id="UP000218887"/>
    </source>
</evidence>
<reference evidence="3 4" key="1">
    <citation type="submission" date="2017-08" db="EMBL/GenBank/DDBJ databases">
        <title>Virgibacillus indicus sp. nov. and Virgibacillus profoundi sp. nov, two moderately halophilic bacteria isolated from marine sediment by using the Microfluidic Streak Plate.</title>
        <authorList>
            <person name="Xu B."/>
            <person name="Hu B."/>
            <person name="Wang J."/>
            <person name="Zhu Y."/>
            <person name="Huang L."/>
            <person name="Du W."/>
            <person name="Huang Y."/>
        </authorList>
    </citation>
    <scope>NUCLEOTIDE SEQUENCE [LARGE SCALE GENOMIC DNA]</scope>
    <source>
        <strain evidence="3 4">IO3-P3-H5</strain>
    </source>
</reference>
<evidence type="ECO:0000256" key="1">
    <source>
        <dbReference type="SAM" id="MobiDB-lite"/>
    </source>
</evidence>
<proteinExistence type="predicted"/>